<dbReference type="SUPFAM" id="SSF48452">
    <property type="entry name" value="TPR-like"/>
    <property type="match status" value="1"/>
</dbReference>
<accession>A0A345JPY3</accession>
<reference evidence="1 2" key="1">
    <citation type="submission" date="2017-07" db="EMBL/GenBank/DDBJ databases">
        <title>Complete genome sequences and comparative analysis of the novel pathogen Francisella opportunistica.</title>
        <authorList>
            <person name="Dietrich E.A."/>
            <person name="Kingry L.C."/>
            <person name="Petersen J.M."/>
        </authorList>
    </citation>
    <scope>NUCLEOTIDE SEQUENCE [LARGE SCALE GENOMIC DNA]</scope>
    <source>
        <strain evidence="1 2">14-2155</strain>
    </source>
</reference>
<proteinExistence type="predicted"/>
<dbReference type="RefSeq" id="WP_114729687.1">
    <property type="nucleotide sequence ID" value="NZ_CP022376.1"/>
</dbReference>
<organism evidence="1 2">
    <name type="scientific">Francisella opportunistica</name>
    <dbReference type="NCBI Taxonomy" id="2016517"/>
    <lineage>
        <taxon>Bacteria</taxon>
        <taxon>Pseudomonadati</taxon>
        <taxon>Pseudomonadota</taxon>
        <taxon>Gammaproteobacteria</taxon>
        <taxon>Thiotrichales</taxon>
        <taxon>Francisellaceae</taxon>
        <taxon>Francisella</taxon>
    </lineage>
</organism>
<dbReference type="AlphaFoldDB" id="A0A345JPY3"/>
<dbReference type="NCBIfam" id="TIGR00756">
    <property type="entry name" value="PPR"/>
    <property type="match status" value="1"/>
</dbReference>
<evidence type="ECO:0008006" key="3">
    <source>
        <dbReference type="Google" id="ProtNLM"/>
    </source>
</evidence>
<evidence type="ECO:0000313" key="1">
    <source>
        <dbReference type="EMBL" id="AXH29379.1"/>
    </source>
</evidence>
<dbReference type="InterPro" id="IPR011990">
    <property type="entry name" value="TPR-like_helical_dom_sf"/>
</dbReference>
<evidence type="ECO:0000313" key="2">
    <source>
        <dbReference type="Proteomes" id="UP000253862"/>
    </source>
</evidence>
<gene>
    <name evidence="1" type="ORF">CGC43_01645</name>
</gene>
<dbReference type="EMBL" id="CP022375">
    <property type="protein sequence ID" value="AXH29379.1"/>
    <property type="molecule type" value="Genomic_DNA"/>
</dbReference>
<protein>
    <recommendedName>
        <fullName evidence="3">Tetratricopeptide repeat protein</fullName>
    </recommendedName>
</protein>
<dbReference type="PROSITE" id="PS51375">
    <property type="entry name" value="PPR"/>
    <property type="match status" value="1"/>
</dbReference>
<dbReference type="InterPro" id="IPR002885">
    <property type="entry name" value="PPR_rpt"/>
</dbReference>
<keyword evidence="2" id="KW-1185">Reference proteome</keyword>
<dbReference type="Proteomes" id="UP000253862">
    <property type="component" value="Chromosome"/>
</dbReference>
<sequence>MQKAFTPYLPTKSSNVTKIDFSHVSIDYSNQNKGKYKKLSETLEPKSSLNDINEFLRHNPKIDLVIANQLLHKLSFLSFEACDSFFQIIEYPNNDNLNTFKNALNRYRKFAAAQKAFDEAKAKQQKLADAVTYTSFIDAAGKNGKFEQALQAFKEAEQLEDNVLS</sequence>
<dbReference type="Gene3D" id="1.25.40.10">
    <property type="entry name" value="Tetratricopeptide repeat domain"/>
    <property type="match status" value="1"/>
</dbReference>
<name>A0A345JPY3_9GAMM</name>